<evidence type="ECO:0008006" key="3">
    <source>
        <dbReference type="Google" id="ProtNLM"/>
    </source>
</evidence>
<keyword evidence="2" id="KW-1185">Reference proteome</keyword>
<proteinExistence type="predicted"/>
<sequence length="196" mass="22429">MASPSSEVFATFELLEMILSNLAMRDLLASQRVSYVWNQAIKTSRDMQRSKFLLADKPKHLSPIYRHHQSNPLYLQRFVQQAAFYALRQVNPTVQFMGMDRFVLRRVIAFDGKEASWRRMLLFQPRTSVAVLTPMSAKFEGNNVYFLRNEEGLTMADVVIFFEEMAKAGGEGIELLSATVVRRMVWSITPVAPTTA</sequence>
<evidence type="ECO:0000313" key="2">
    <source>
        <dbReference type="Proteomes" id="UP000316270"/>
    </source>
</evidence>
<name>A0A517LHW8_9PEZI</name>
<reference evidence="1 2" key="1">
    <citation type="submission" date="2019-07" db="EMBL/GenBank/DDBJ databases">
        <title>Finished genome of Venturia effusa.</title>
        <authorList>
            <person name="Young C.A."/>
            <person name="Cox M.P."/>
            <person name="Ganley A.R.D."/>
            <person name="David W.J."/>
        </authorList>
    </citation>
    <scope>NUCLEOTIDE SEQUENCE [LARGE SCALE GENOMIC DNA]</scope>
    <source>
        <strain evidence="2">albino</strain>
    </source>
</reference>
<accession>A0A517LHW8</accession>
<organism evidence="1 2">
    <name type="scientific">Venturia effusa</name>
    <dbReference type="NCBI Taxonomy" id="50376"/>
    <lineage>
        <taxon>Eukaryota</taxon>
        <taxon>Fungi</taxon>
        <taxon>Dikarya</taxon>
        <taxon>Ascomycota</taxon>
        <taxon>Pezizomycotina</taxon>
        <taxon>Dothideomycetes</taxon>
        <taxon>Pleosporomycetidae</taxon>
        <taxon>Venturiales</taxon>
        <taxon>Venturiaceae</taxon>
        <taxon>Venturia</taxon>
    </lineage>
</organism>
<dbReference type="CDD" id="cd09917">
    <property type="entry name" value="F-box_SF"/>
    <property type="match status" value="1"/>
</dbReference>
<protein>
    <recommendedName>
        <fullName evidence="3">F-box domain-containing protein</fullName>
    </recommendedName>
</protein>
<dbReference type="InterPro" id="IPR036047">
    <property type="entry name" value="F-box-like_dom_sf"/>
</dbReference>
<dbReference type="EMBL" id="CP042197">
    <property type="protein sequence ID" value="QDS75232.1"/>
    <property type="molecule type" value="Genomic_DNA"/>
</dbReference>
<gene>
    <name evidence="1" type="ORF">FKW77_000386</name>
</gene>
<dbReference type="Proteomes" id="UP000316270">
    <property type="component" value="Chromosome 13"/>
</dbReference>
<dbReference type="OrthoDB" id="3800738at2759"/>
<dbReference type="STRING" id="50376.A0A517LHW8"/>
<evidence type="ECO:0000313" key="1">
    <source>
        <dbReference type="EMBL" id="QDS75232.1"/>
    </source>
</evidence>
<dbReference type="SUPFAM" id="SSF81383">
    <property type="entry name" value="F-box domain"/>
    <property type="match status" value="1"/>
</dbReference>
<dbReference type="AlphaFoldDB" id="A0A517LHW8"/>